<evidence type="ECO:0000313" key="2">
    <source>
        <dbReference type="EMBL" id="EEQ92412.1"/>
    </source>
</evidence>
<keyword evidence="3" id="KW-1185">Reference proteome</keyword>
<protein>
    <submittedName>
        <fullName evidence="2">Uncharacterized protein</fullName>
    </submittedName>
</protein>
<dbReference type="RefSeq" id="XP_045278740.1">
    <property type="nucleotide sequence ID" value="XM_045423317.1"/>
</dbReference>
<feature type="compositionally biased region" description="Polar residues" evidence="1">
    <location>
        <begin position="113"/>
        <end position="122"/>
    </location>
</feature>
<feature type="compositionally biased region" description="Polar residues" evidence="1">
    <location>
        <begin position="35"/>
        <end position="49"/>
    </location>
</feature>
<feature type="region of interest" description="Disordered" evidence="1">
    <location>
        <begin position="1"/>
        <end position="140"/>
    </location>
</feature>
<reference evidence="3" key="1">
    <citation type="journal article" date="2015" name="PLoS Genet.">
        <title>The dynamic genome and transcriptome of the human fungal pathogen Blastomyces and close relative Emmonsia.</title>
        <authorList>
            <person name="Munoz J.F."/>
            <person name="Gauthier G.M."/>
            <person name="Desjardins C.A."/>
            <person name="Gallo J.E."/>
            <person name="Holder J."/>
            <person name="Sullivan T.D."/>
            <person name="Marty A.J."/>
            <person name="Carmen J.C."/>
            <person name="Chen Z."/>
            <person name="Ding L."/>
            <person name="Gujja S."/>
            <person name="Magrini V."/>
            <person name="Misas E."/>
            <person name="Mitreva M."/>
            <person name="Priest M."/>
            <person name="Saif S."/>
            <person name="Whiston E.A."/>
            <person name="Young S."/>
            <person name="Zeng Q."/>
            <person name="Goldman W.E."/>
            <person name="Mardis E.R."/>
            <person name="Taylor J.W."/>
            <person name="McEwen J.G."/>
            <person name="Clay O.K."/>
            <person name="Klein B.S."/>
            <person name="Cuomo C.A."/>
        </authorList>
    </citation>
    <scope>NUCLEOTIDE SEQUENCE [LARGE SCALE GENOMIC DNA]</scope>
    <source>
        <strain evidence="3">ER-3 / ATCC MYA-2586</strain>
    </source>
</reference>
<accession>A0ABM9YIW1</accession>
<feature type="compositionally biased region" description="Basic residues" evidence="1">
    <location>
        <begin position="95"/>
        <end position="106"/>
    </location>
</feature>
<dbReference type="Proteomes" id="UP000002039">
    <property type="component" value="Unassembled WGS sequence"/>
</dbReference>
<evidence type="ECO:0000256" key="1">
    <source>
        <dbReference type="SAM" id="MobiDB-lite"/>
    </source>
</evidence>
<evidence type="ECO:0000313" key="3">
    <source>
        <dbReference type="Proteomes" id="UP000002039"/>
    </source>
</evidence>
<dbReference type="EMBL" id="EQ999981">
    <property type="protein sequence ID" value="EEQ92412.1"/>
    <property type="molecule type" value="Genomic_DNA"/>
</dbReference>
<organism evidence="2 3">
    <name type="scientific">Ajellomyces dermatitidis (strain ER-3 / ATCC MYA-2586)</name>
    <name type="common">Blastomyces dermatitidis</name>
    <dbReference type="NCBI Taxonomy" id="559297"/>
    <lineage>
        <taxon>Eukaryota</taxon>
        <taxon>Fungi</taxon>
        <taxon>Dikarya</taxon>
        <taxon>Ascomycota</taxon>
        <taxon>Pezizomycotina</taxon>
        <taxon>Eurotiomycetes</taxon>
        <taxon>Eurotiomycetidae</taxon>
        <taxon>Onygenales</taxon>
        <taxon>Ajellomycetaceae</taxon>
        <taxon>Blastomyces</taxon>
    </lineage>
</organism>
<dbReference type="GeneID" id="69029246"/>
<proteinExistence type="predicted"/>
<gene>
    <name evidence="2" type="ORF">BDCG_07532</name>
</gene>
<name>A0ABM9YIW1_AJEDR</name>
<sequence>MVDLTGDSDNSDKEDIADADTLLDMFRASGPEIAATSTQDNDPGNQTGDLTGVAPAPAPAPAPADADAGTPSPVAKRERSLTPEPSVARPTSSLRGRRLRPRRSQHAQHAQRAISTDSTGTERASPPPPDKILSERSGSGPVYLRQMCSAGGLRYWSITFLGDLKFSGSENEVVSSPRRKRRRT</sequence>